<dbReference type="EMBL" id="KV454407">
    <property type="protein sequence ID" value="ODQ67233.1"/>
    <property type="molecule type" value="Genomic_DNA"/>
</dbReference>
<name>A0A1E3PP71_9ASCO</name>
<sequence length="292" mass="33364">MNIPATTAFSGFTSISTPPAKSFLPPPNNEKLAIAVDDWRIYTTHNPILNSVELDKVTESIGIPMPEMIFGNNGFRLLHEPSGWEITFDALNAVDGVDKTGDRDGLLKVSCSQDWLKSRQKRELESKISGVVKPFDWTYSVAYSGNVTPSPNNTNQISFEVTEERIPIDKLKRPDPILFFDNMILYEDELSDNGSSVLDIKIRVMPERLLLLCRFFLRIDGVLFRIRDSRTYIEFKTGEVIREFQTQEATYESLRKKIPSYVEDYGVYLRDPNWVSQHIPIQSVMCEKAIIT</sequence>
<organism evidence="2 3">
    <name type="scientific">Nadsonia fulvescens var. elongata DSM 6958</name>
    <dbReference type="NCBI Taxonomy" id="857566"/>
    <lineage>
        <taxon>Eukaryota</taxon>
        <taxon>Fungi</taxon>
        <taxon>Dikarya</taxon>
        <taxon>Ascomycota</taxon>
        <taxon>Saccharomycotina</taxon>
        <taxon>Dipodascomycetes</taxon>
        <taxon>Dipodascales</taxon>
        <taxon>Dipodascales incertae sedis</taxon>
        <taxon>Nadsonia</taxon>
    </lineage>
</organism>
<protein>
    <submittedName>
        <fullName evidence="2">TIP41-domain-containing protein</fullName>
    </submittedName>
</protein>
<dbReference type="PANTHER" id="PTHR21021:SF16">
    <property type="entry name" value="TIP41-LIKE PROTEIN"/>
    <property type="match status" value="1"/>
</dbReference>
<evidence type="ECO:0000313" key="3">
    <source>
        <dbReference type="Proteomes" id="UP000095009"/>
    </source>
</evidence>
<comment type="similarity">
    <text evidence="1">Belongs to the TIP41 family.</text>
</comment>
<dbReference type="Proteomes" id="UP000095009">
    <property type="component" value="Unassembled WGS sequence"/>
</dbReference>
<evidence type="ECO:0000256" key="1">
    <source>
        <dbReference type="ARBA" id="ARBA00006658"/>
    </source>
</evidence>
<proteinExistence type="inferred from homology"/>
<dbReference type="GO" id="GO:0031929">
    <property type="term" value="P:TOR signaling"/>
    <property type="evidence" value="ECO:0007669"/>
    <property type="project" value="TreeGrafter"/>
</dbReference>
<dbReference type="PANTHER" id="PTHR21021">
    <property type="entry name" value="GAF/PUTATIVE CYTOSKELETAL PROTEIN"/>
    <property type="match status" value="1"/>
</dbReference>
<accession>A0A1E3PP71</accession>
<dbReference type="OrthoDB" id="10253878at2759"/>
<keyword evidence="3" id="KW-1185">Reference proteome</keyword>
<gene>
    <name evidence="2" type="ORF">NADFUDRAFT_22383</name>
</gene>
<dbReference type="AlphaFoldDB" id="A0A1E3PP71"/>
<evidence type="ECO:0000313" key="2">
    <source>
        <dbReference type="EMBL" id="ODQ67233.1"/>
    </source>
</evidence>
<dbReference type="InterPro" id="IPR007303">
    <property type="entry name" value="TIP41-like"/>
</dbReference>
<dbReference type="Pfam" id="PF04176">
    <property type="entry name" value="TIP41"/>
    <property type="match status" value="1"/>
</dbReference>
<dbReference type="STRING" id="857566.A0A1E3PP71"/>
<dbReference type="GO" id="GO:0005829">
    <property type="term" value="C:cytosol"/>
    <property type="evidence" value="ECO:0007669"/>
    <property type="project" value="TreeGrafter"/>
</dbReference>
<dbReference type="InterPro" id="IPR051330">
    <property type="entry name" value="Phosphatase_reg/MetRdx"/>
</dbReference>
<reference evidence="2 3" key="1">
    <citation type="journal article" date="2016" name="Proc. Natl. Acad. Sci. U.S.A.">
        <title>Comparative genomics of biotechnologically important yeasts.</title>
        <authorList>
            <person name="Riley R."/>
            <person name="Haridas S."/>
            <person name="Wolfe K.H."/>
            <person name="Lopes M.R."/>
            <person name="Hittinger C.T."/>
            <person name="Goeker M."/>
            <person name="Salamov A.A."/>
            <person name="Wisecaver J.H."/>
            <person name="Long T.M."/>
            <person name="Calvey C.H."/>
            <person name="Aerts A.L."/>
            <person name="Barry K.W."/>
            <person name="Choi C."/>
            <person name="Clum A."/>
            <person name="Coughlan A.Y."/>
            <person name="Deshpande S."/>
            <person name="Douglass A.P."/>
            <person name="Hanson S.J."/>
            <person name="Klenk H.-P."/>
            <person name="LaButti K.M."/>
            <person name="Lapidus A."/>
            <person name="Lindquist E.A."/>
            <person name="Lipzen A.M."/>
            <person name="Meier-Kolthoff J.P."/>
            <person name="Ohm R.A."/>
            <person name="Otillar R.P."/>
            <person name="Pangilinan J.L."/>
            <person name="Peng Y."/>
            <person name="Rokas A."/>
            <person name="Rosa C.A."/>
            <person name="Scheuner C."/>
            <person name="Sibirny A.A."/>
            <person name="Slot J.C."/>
            <person name="Stielow J.B."/>
            <person name="Sun H."/>
            <person name="Kurtzman C.P."/>
            <person name="Blackwell M."/>
            <person name="Grigoriev I.V."/>
            <person name="Jeffries T.W."/>
        </authorList>
    </citation>
    <scope>NUCLEOTIDE SEQUENCE [LARGE SCALE GENOMIC DNA]</scope>
    <source>
        <strain evidence="2 3">DSM 6958</strain>
    </source>
</reference>